<dbReference type="InterPro" id="IPR044156">
    <property type="entry name" value="Galectin-like"/>
</dbReference>
<evidence type="ECO:0000313" key="6">
    <source>
        <dbReference type="Proteomes" id="UP001566132"/>
    </source>
</evidence>
<dbReference type="Gene3D" id="2.60.120.200">
    <property type="match status" value="2"/>
</dbReference>
<evidence type="ECO:0000256" key="1">
    <source>
        <dbReference type="ARBA" id="ARBA00022734"/>
    </source>
</evidence>
<feature type="domain" description="Galectin" evidence="4">
    <location>
        <begin position="74"/>
        <end position="206"/>
    </location>
</feature>
<organism evidence="5 6">
    <name type="scientific">Hypothenemus hampei</name>
    <name type="common">Coffee berry borer</name>
    <dbReference type="NCBI Taxonomy" id="57062"/>
    <lineage>
        <taxon>Eukaryota</taxon>
        <taxon>Metazoa</taxon>
        <taxon>Ecdysozoa</taxon>
        <taxon>Arthropoda</taxon>
        <taxon>Hexapoda</taxon>
        <taxon>Insecta</taxon>
        <taxon>Pterygota</taxon>
        <taxon>Neoptera</taxon>
        <taxon>Endopterygota</taxon>
        <taxon>Coleoptera</taxon>
        <taxon>Polyphaga</taxon>
        <taxon>Cucujiformia</taxon>
        <taxon>Curculionidae</taxon>
        <taxon>Scolytinae</taxon>
        <taxon>Hypothenemus</taxon>
    </lineage>
</organism>
<dbReference type="InterPro" id="IPR001079">
    <property type="entry name" value="Galectin_CRD"/>
</dbReference>
<dbReference type="Proteomes" id="UP001566132">
    <property type="component" value="Unassembled WGS sequence"/>
</dbReference>
<evidence type="ECO:0000256" key="2">
    <source>
        <dbReference type="RuleBase" id="RU102079"/>
    </source>
</evidence>
<dbReference type="InterPro" id="IPR001202">
    <property type="entry name" value="WW_dom"/>
</dbReference>
<dbReference type="GO" id="GO:0030246">
    <property type="term" value="F:carbohydrate binding"/>
    <property type="evidence" value="ECO:0007669"/>
    <property type="project" value="UniProtKB-UniRule"/>
</dbReference>
<keyword evidence="6" id="KW-1185">Reference proteome</keyword>
<dbReference type="PROSITE" id="PS51304">
    <property type="entry name" value="GALECTIN"/>
    <property type="match status" value="2"/>
</dbReference>
<dbReference type="PANTHER" id="PTHR11346:SF176">
    <property type="entry name" value="32 KDA BETA-GALACTOSIDE-BINDING LECTIN LEC-3"/>
    <property type="match status" value="1"/>
</dbReference>
<dbReference type="EMBL" id="JBDJPC010000003">
    <property type="protein sequence ID" value="KAL1509701.1"/>
    <property type="molecule type" value="Genomic_DNA"/>
</dbReference>
<evidence type="ECO:0000313" key="5">
    <source>
        <dbReference type="EMBL" id="KAL1509701.1"/>
    </source>
</evidence>
<dbReference type="SMART" id="SM00276">
    <property type="entry name" value="GLECT"/>
    <property type="match status" value="2"/>
</dbReference>
<dbReference type="PROSITE" id="PS50020">
    <property type="entry name" value="WW_DOMAIN_2"/>
    <property type="match status" value="1"/>
</dbReference>
<name>A0ABD1F391_HYPHA</name>
<dbReference type="AlphaFoldDB" id="A0ABD1F391"/>
<dbReference type="SUPFAM" id="SSF49899">
    <property type="entry name" value="Concanavalin A-like lectins/glucanases"/>
    <property type="match status" value="2"/>
</dbReference>
<proteinExistence type="predicted"/>
<evidence type="ECO:0000259" key="4">
    <source>
        <dbReference type="PROSITE" id="PS51304"/>
    </source>
</evidence>
<sequence length="398" mass="45860">MVMIGLFNKLNKCFLLVLNFIDFSNKYTFNSVFNYEEFALICVVVLLNTCTSTLRSIQYGGPLQANNEAADTIFTKDLTEPLKPGSCIIIRGTIKLYCKRFSLNLLYVKGSKSDIVFHFNPRLALRYIVRNSFLNNSWGEEETTSIEKFHLHRNKTFELQIVATEHEFLVALDGRHICAYVYRTPLEKVNKIQVEGLIEVENVTSKNVNAYPVIPSDNKTFIVPMGHRSEGERLEDQNLVIPITASLPNGFKTGWQLEITGRVKILPSAFYINLQQGNTLWPHPMIPLHLNPRFYTSYGNHLFVRNSWMNGEWGTEERTAGFQFTPGKWFHLAIRMNADSFGVWIDGILAGEFQFRTPVDTIDTVYIHGDVQVKHILMKDHIDDEYFTKSRDMINKRL</sequence>
<dbReference type="PANTHER" id="PTHR11346">
    <property type="entry name" value="GALECTIN"/>
    <property type="match status" value="1"/>
</dbReference>
<keyword evidence="1 2" id="KW-0430">Lectin</keyword>
<dbReference type="CDD" id="cd00070">
    <property type="entry name" value="GLECT"/>
    <property type="match status" value="2"/>
</dbReference>
<feature type="domain" description="Galectin" evidence="4">
    <location>
        <begin position="243"/>
        <end position="379"/>
    </location>
</feature>
<protein>
    <recommendedName>
        <fullName evidence="2">Galectin</fullName>
    </recommendedName>
</protein>
<dbReference type="InterPro" id="IPR013320">
    <property type="entry name" value="ConA-like_dom_sf"/>
</dbReference>
<reference evidence="5 6" key="1">
    <citation type="submission" date="2024-05" db="EMBL/GenBank/DDBJ databases">
        <title>Genetic variation in Jamaican populations of the coffee berry borer (Hypothenemus hampei).</title>
        <authorList>
            <person name="Errbii M."/>
            <person name="Myrie A."/>
        </authorList>
    </citation>
    <scope>NUCLEOTIDE SEQUENCE [LARGE SCALE GENOMIC DNA]</scope>
    <source>
        <strain evidence="5">JA-Hopewell-2020-01-JO</strain>
        <tissue evidence="5">Whole body</tissue>
    </source>
</reference>
<accession>A0ABD1F391</accession>
<comment type="caution">
    <text evidence="5">The sequence shown here is derived from an EMBL/GenBank/DDBJ whole genome shotgun (WGS) entry which is preliminary data.</text>
</comment>
<dbReference type="SMART" id="SM00908">
    <property type="entry name" value="Gal-bind_lectin"/>
    <property type="match status" value="2"/>
</dbReference>
<gene>
    <name evidence="5" type="ORF">ABEB36_004402</name>
</gene>
<feature type="domain" description="WW" evidence="3">
    <location>
        <begin position="249"/>
        <end position="286"/>
    </location>
</feature>
<dbReference type="Pfam" id="PF00337">
    <property type="entry name" value="Gal-bind_lectin"/>
    <property type="match status" value="2"/>
</dbReference>
<evidence type="ECO:0000259" key="3">
    <source>
        <dbReference type="PROSITE" id="PS50020"/>
    </source>
</evidence>